<dbReference type="AlphaFoldDB" id="A0A1X7BP43"/>
<proteinExistence type="predicted"/>
<accession>A0A1X7BP43</accession>
<evidence type="ECO:0000313" key="2">
    <source>
        <dbReference type="EMBL" id="SMC11049.1"/>
    </source>
</evidence>
<gene>
    <name evidence="2" type="ORF">ROA7745_00858</name>
</gene>
<organism evidence="2 3">
    <name type="scientific">Roseovarius aestuarii</name>
    <dbReference type="NCBI Taxonomy" id="475083"/>
    <lineage>
        <taxon>Bacteria</taxon>
        <taxon>Pseudomonadati</taxon>
        <taxon>Pseudomonadota</taxon>
        <taxon>Alphaproteobacteria</taxon>
        <taxon>Rhodobacterales</taxon>
        <taxon>Roseobacteraceae</taxon>
        <taxon>Roseovarius</taxon>
    </lineage>
</organism>
<feature type="compositionally biased region" description="Low complexity" evidence="1">
    <location>
        <begin position="28"/>
        <end position="47"/>
    </location>
</feature>
<protein>
    <recommendedName>
        <fullName evidence="4">D-galactarate dehydratase</fullName>
    </recommendedName>
</protein>
<evidence type="ECO:0008006" key="4">
    <source>
        <dbReference type="Google" id="ProtNLM"/>
    </source>
</evidence>
<feature type="region of interest" description="Disordered" evidence="1">
    <location>
        <begin position="23"/>
        <end position="47"/>
    </location>
</feature>
<reference evidence="2 3" key="1">
    <citation type="submission" date="2017-03" db="EMBL/GenBank/DDBJ databases">
        <authorList>
            <person name="Afonso C.L."/>
            <person name="Miller P.J."/>
            <person name="Scott M.A."/>
            <person name="Spackman E."/>
            <person name="Goraichik I."/>
            <person name="Dimitrov K.M."/>
            <person name="Suarez D.L."/>
            <person name="Swayne D.E."/>
        </authorList>
    </citation>
    <scope>NUCLEOTIDE SEQUENCE [LARGE SCALE GENOMIC DNA]</scope>
    <source>
        <strain evidence="2 3">CECT 7745</strain>
    </source>
</reference>
<name>A0A1X7BP43_9RHOB</name>
<dbReference type="OrthoDB" id="7871639at2"/>
<keyword evidence="3" id="KW-1185">Reference proteome</keyword>
<dbReference type="PROSITE" id="PS51257">
    <property type="entry name" value="PROKAR_LIPOPROTEIN"/>
    <property type="match status" value="1"/>
</dbReference>
<evidence type="ECO:0000313" key="3">
    <source>
        <dbReference type="Proteomes" id="UP000193224"/>
    </source>
</evidence>
<dbReference type="Proteomes" id="UP000193224">
    <property type="component" value="Unassembled WGS sequence"/>
</dbReference>
<dbReference type="EMBL" id="FWXB01000002">
    <property type="protein sequence ID" value="SMC11049.1"/>
    <property type="molecule type" value="Genomic_DNA"/>
</dbReference>
<evidence type="ECO:0000256" key="1">
    <source>
        <dbReference type="SAM" id="MobiDB-lite"/>
    </source>
</evidence>
<sequence length="169" mass="17384">MKLVFPIIIVVLLVSGCAQMKWPGKSRTATAPETTKTGPETEAPETEIAPVPPAARTVTQFDTTTEEQKAAAVAGGASAAGVDLGVTIASLGAPSEPGFWLKTPLVDAPARGRVSYAPTGKSVQVDLIPIDGPKTAGSRMSLSAMRLIGAPFTELPEVRVFRVGGGSSK</sequence>